<protein>
    <submittedName>
        <fullName evidence="1">Uncharacterized protein</fullName>
    </submittedName>
</protein>
<evidence type="ECO:0000313" key="1">
    <source>
        <dbReference type="EMBL" id="BCA30256.1"/>
    </source>
</evidence>
<dbReference type="KEGG" id="poj:PtoMrB4_42330"/>
<sequence>MDNFVTANSDGMSMELEDLAQATLATPQQNLEAAARTDVVRSTIHNRTDRRGIPSDTLRVLARHREWKA</sequence>
<evidence type="ECO:0000313" key="2">
    <source>
        <dbReference type="Proteomes" id="UP000501237"/>
    </source>
</evidence>
<dbReference type="EMBL" id="AP022642">
    <property type="protein sequence ID" value="BCA30256.1"/>
    <property type="molecule type" value="Genomic_DNA"/>
</dbReference>
<proteinExistence type="predicted"/>
<reference evidence="1 2" key="1">
    <citation type="journal article" date="2020" name="Microbiol. Resour. Announc.">
        <title>Complete genome sequence of Pseudomonas otitidis strain MrB4, isolated from Lake Biwa in Japan.</title>
        <authorList>
            <person name="Miyazaki K."/>
            <person name="Hase E."/>
            <person name="Maruya T."/>
        </authorList>
    </citation>
    <scope>NUCLEOTIDE SEQUENCE [LARGE SCALE GENOMIC DNA]</scope>
    <source>
        <strain evidence="1 2">MrB4</strain>
    </source>
</reference>
<accession>A0A679GGL7</accession>
<dbReference type="AlphaFoldDB" id="A0A679GGL7"/>
<name>A0A679GGL7_9GAMM</name>
<gene>
    <name evidence="1" type="ORF">PtoMrB4_42330</name>
</gene>
<dbReference type="Proteomes" id="UP000501237">
    <property type="component" value="Chromosome"/>
</dbReference>
<organism evidence="1 2">
    <name type="scientific">Metapseudomonas otitidis</name>
    <dbReference type="NCBI Taxonomy" id="319939"/>
    <lineage>
        <taxon>Bacteria</taxon>
        <taxon>Pseudomonadati</taxon>
        <taxon>Pseudomonadota</taxon>
        <taxon>Gammaproteobacteria</taxon>
        <taxon>Pseudomonadales</taxon>
        <taxon>Pseudomonadaceae</taxon>
        <taxon>Metapseudomonas</taxon>
    </lineage>
</organism>